<feature type="non-terminal residue" evidence="2">
    <location>
        <position position="117"/>
    </location>
</feature>
<sequence>FSSHGPMIHLLIFVFSLSFSSADQPQVSWSCVGGRLIIDLTTDSSFEGRIQVGECTVNGTSSRNTQLIIPFVDYDRCGIRYEESLSSFSSPVSIHFHRALILDSDLSMNISCFDNSS</sequence>
<comment type="caution">
    <text evidence="2">The sequence shown here is derived from an EMBL/GenBank/DDBJ whole genome shotgun (WGS) entry which is preliminary data.</text>
</comment>
<accession>A0AAV5TNS5</accession>
<dbReference type="EMBL" id="BTSX01000004">
    <property type="protein sequence ID" value="GMS96073.1"/>
    <property type="molecule type" value="Genomic_DNA"/>
</dbReference>
<organism evidence="2 3">
    <name type="scientific">Pristionchus entomophagus</name>
    <dbReference type="NCBI Taxonomy" id="358040"/>
    <lineage>
        <taxon>Eukaryota</taxon>
        <taxon>Metazoa</taxon>
        <taxon>Ecdysozoa</taxon>
        <taxon>Nematoda</taxon>
        <taxon>Chromadorea</taxon>
        <taxon>Rhabditida</taxon>
        <taxon>Rhabditina</taxon>
        <taxon>Diplogasteromorpha</taxon>
        <taxon>Diplogasteroidea</taxon>
        <taxon>Neodiplogasteridae</taxon>
        <taxon>Pristionchus</taxon>
    </lineage>
</organism>
<evidence type="ECO:0000256" key="1">
    <source>
        <dbReference type="SAM" id="SignalP"/>
    </source>
</evidence>
<keyword evidence="1" id="KW-0732">Signal</keyword>
<feature type="chain" id="PRO_5043540274" description="ZP domain-containing protein" evidence="1">
    <location>
        <begin position="23"/>
        <end position="117"/>
    </location>
</feature>
<reference evidence="2" key="1">
    <citation type="submission" date="2023-10" db="EMBL/GenBank/DDBJ databases">
        <title>Genome assembly of Pristionchus species.</title>
        <authorList>
            <person name="Yoshida K."/>
            <person name="Sommer R.J."/>
        </authorList>
    </citation>
    <scope>NUCLEOTIDE SEQUENCE</scope>
    <source>
        <strain evidence="2">RS0144</strain>
    </source>
</reference>
<feature type="signal peptide" evidence="1">
    <location>
        <begin position="1"/>
        <end position="22"/>
    </location>
</feature>
<name>A0AAV5TNS5_9BILA</name>
<keyword evidence="3" id="KW-1185">Reference proteome</keyword>
<feature type="non-terminal residue" evidence="2">
    <location>
        <position position="1"/>
    </location>
</feature>
<dbReference type="Proteomes" id="UP001432027">
    <property type="component" value="Unassembled WGS sequence"/>
</dbReference>
<proteinExistence type="predicted"/>
<gene>
    <name evidence="2" type="ORF">PENTCL1PPCAC_18248</name>
</gene>
<evidence type="ECO:0008006" key="4">
    <source>
        <dbReference type="Google" id="ProtNLM"/>
    </source>
</evidence>
<evidence type="ECO:0000313" key="3">
    <source>
        <dbReference type="Proteomes" id="UP001432027"/>
    </source>
</evidence>
<protein>
    <recommendedName>
        <fullName evidence="4">ZP domain-containing protein</fullName>
    </recommendedName>
</protein>
<evidence type="ECO:0000313" key="2">
    <source>
        <dbReference type="EMBL" id="GMS96073.1"/>
    </source>
</evidence>
<dbReference type="AlphaFoldDB" id="A0AAV5TNS5"/>